<reference evidence="1 2" key="1">
    <citation type="submission" date="2019-12" db="EMBL/GenBank/DDBJ databases">
        <title>Nesterenkonia muleiensis sp. nov., a novel actinobacterium isolated from sap of Populus euphratica.</title>
        <authorList>
            <person name="Wang R."/>
        </authorList>
    </citation>
    <scope>NUCLEOTIDE SEQUENCE [LARGE SCALE GENOMIC DNA]</scope>
    <source>
        <strain evidence="1 2">F10</strain>
    </source>
</reference>
<name>A0A7K1UIC3_9MICC</name>
<dbReference type="GO" id="GO:0008781">
    <property type="term" value="F:N-acylneuraminate cytidylyltransferase activity"/>
    <property type="evidence" value="ECO:0007669"/>
    <property type="project" value="TreeGrafter"/>
</dbReference>
<dbReference type="InterPro" id="IPR003329">
    <property type="entry name" value="Cytidylyl_trans"/>
</dbReference>
<comment type="caution">
    <text evidence="1">The sequence shown here is derived from an EMBL/GenBank/DDBJ whole genome shotgun (WGS) entry which is preliminary data.</text>
</comment>
<dbReference type="PANTHER" id="PTHR21485:SF6">
    <property type="entry name" value="N-ACYLNEURAMINATE CYTIDYLYLTRANSFERASE-RELATED"/>
    <property type="match status" value="1"/>
</dbReference>
<keyword evidence="2" id="KW-1185">Reference proteome</keyword>
<dbReference type="InterPro" id="IPR029044">
    <property type="entry name" value="Nucleotide-diphossugar_trans"/>
</dbReference>
<gene>
    <name evidence="1" type="ORF">GNZ21_07615</name>
</gene>
<dbReference type="PANTHER" id="PTHR21485">
    <property type="entry name" value="HAD SUPERFAMILY MEMBERS CMAS AND KDSC"/>
    <property type="match status" value="1"/>
</dbReference>
<dbReference type="SUPFAM" id="SSF53448">
    <property type="entry name" value="Nucleotide-diphospho-sugar transferases"/>
    <property type="match status" value="1"/>
</dbReference>
<sequence length="263" mass="29593">MDRPSGNCRGAFSFQGYPNGVSEHGTPPQPIIAVVPCRAGSKRVKNKNTRPFAGFDNGLLELKLKQLSRVEALEEILISTNDPVVAEIAGEFAEQDRRITVVERPDELGRSSTPMSEFIKYLGTLRDEGTMLMTHVTHPFVTHTVFNELISAWASAAAQGHDSLLTVTKLHTFLWDAEGKPFNYDASVEKWPRSQDIAPLYEVNHVAYLIPFARVREVGDRVGERPFMHEMEGEAVMDIDWEEQFDLLQDIALAKIHRGYELL</sequence>
<dbReference type="Proteomes" id="UP000460157">
    <property type="component" value="Unassembled WGS sequence"/>
</dbReference>
<dbReference type="InterPro" id="IPR050793">
    <property type="entry name" value="CMP-NeuNAc_synthase"/>
</dbReference>
<dbReference type="Gene3D" id="3.90.550.10">
    <property type="entry name" value="Spore Coat Polysaccharide Biosynthesis Protein SpsA, Chain A"/>
    <property type="match status" value="1"/>
</dbReference>
<keyword evidence="1" id="KW-0808">Transferase</keyword>
<keyword evidence="1" id="KW-0548">Nucleotidyltransferase</keyword>
<evidence type="ECO:0000313" key="1">
    <source>
        <dbReference type="EMBL" id="MVT26225.1"/>
    </source>
</evidence>
<dbReference type="AlphaFoldDB" id="A0A7K1UIC3"/>
<dbReference type="EMBL" id="WRPM01000051">
    <property type="protein sequence ID" value="MVT26225.1"/>
    <property type="molecule type" value="Genomic_DNA"/>
</dbReference>
<protein>
    <submittedName>
        <fullName evidence="1">Acylneuraminate cytidylyltransferase family protein</fullName>
    </submittedName>
</protein>
<organism evidence="1 2">
    <name type="scientific">Nesterenkonia alkaliphila</name>
    <dbReference type="NCBI Taxonomy" id="1463631"/>
    <lineage>
        <taxon>Bacteria</taxon>
        <taxon>Bacillati</taxon>
        <taxon>Actinomycetota</taxon>
        <taxon>Actinomycetes</taxon>
        <taxon>Micrococcales</taxon>
        <taxon>Micrococcaceae</taxon>
        <taxon>Nesterenkonia</taxon>
    </lineage>
</organism>
<evidence type="ECO:0000313" key="2">
    <source>
        <dbReference type="Proteomes" id="UP000460157"/>
    </source>
</evidence>
<accession>A0A7K1UIC3</accession>
<dbReference type="Pfam" id="PF02348">
    <property type="entry name" value="CTP_transf_3"/>
    <property type="match status" value="1"/>
</dbReference>
<proteinExistence type="predicted"/>